<gene>
    <name evidence="1" type="ORF">CA264_07010</name>
</gene>
<evidence type="ECO:0008006" key="3">
    <source>
        <dbReference type="Google" id="ProtNLM"/>
    </source>
</evidence>
<dbReference type="InterPro" id="IPR008969">
    <property type="entry name" value="CarboxyPept-like_regulatory"/>
</dbReference>
<reference evidence="2" key="1">
    <citation type="submission" date="2017-05" db="EMBL/GenBank/DDBJ databases">
        <authorList>
            <person name="Ray J."/>
            <person name="Price M."/>
            <person name="Deutschbauer A."/>
        </authorList>
    </citation>
    <scope>NUCLEOTIDE SEQUENCE [LARGE SCALE GENOMIC DNA]</scope>
    <source>
        <strain evidence="2">DSM 19842</strain>
    </source>
</reference>
<dbReference type="EMBL" id="CP021235">
    <property type="protein sequence ID" value="ARS35210.1"/>
    <property type="molecule type" value="Genomic_DNA"/>
</dbReference>
<name>A0A1X9YQQ9_9BACT</name>
<dbReference type="OrthoDB" id="983143at2"/>
<dbReference type="SUPFAM" id="SSF49464">
    <property type="entry name" value="Carboxypeptidase regulatory domain-like"/>
    <property type="match status" value="1"/>
</dbReference>
<dbReference type="InterPro" id="IPR043741">
    <property type="entry name" value="DUF5686"/>
</dbReference>
<organism evidence="1 2">
    <name type="scientific">Pontibacter actiniarum</name>
    <dbReference type="NCBI Taxonomy" id="323450"/>
    <lineage>
        <taxon>Bacteria</taxon>
        <taxon>Pseudomonadati</taxon>
        <taxon>Bacteroidota</taxon>
        <taxon>Cytophagia</taxon>
        <taxon>Cytophagales</taxon>
        <taxon>Hymenobacteraceae</taxon>
        <taxon>Pontibacter</taxon>
    </lineage>
</organism>
<keyword evidence="2" id="KW-1185">Reference proteome</keyword>
<dbReference type="KEGG" id="pact:CA264_07010"/>
<dbReference type="STRING" id="709015.GCA_000472485_01402"/>
<dbReference type="Pfam" id="PF13715">
    <property type="entry name" value="CarbopepD_reg_2"/>
    <property type="match status" value="1"/>
</dbReference>
<protein>
    <recommendedName>
        <fullName evidence="3">Collagen-binding protein</fullName>
    </recommendedName>
</protein>
<dbReference type="Pfam" id="PF18939">
    <property type="entry name" value="DUF5686"/>
    <property type="match status" value="1"/>
</dbReference>
<sequence length="869" mass="99985">MYSSKNIYKLYINWLLLSLLLVVSGINATAVRAQGAVTTVKGTVRDAVSNEALIGVSVFVPGTSIGTSTDFEGNYLIRTNQSINKVQFSYLGYETVTLGVSPGQEQTLDVKLKTGAKQLSEVVVVGKKRKVKYSNKNNPAVDLIREIVDHKEQNRPEHYDYVQYEEYEKTQMSLVNTPEKLRRNIFLRKYDFITSNLDTTVLEGKALLPFFVQEQLAEHYYRKAPETRKTIVKAEKKVDFGEFIDNQGFTSYMQHMYQDIDIYDNNITILTNQFLSPIADMAPTFYKFYLTDTVTTESGRKLAELRFEPRNPAAFMFTGKLLVTIDGTYAVQNVEMEVAKSVSINWVRDLKINLDFEKNPDGRYHLSKSVIKTDFGLTQNSDAGMYGERVVSYKDYKVNEPQPASLYEGEAVVRVESAIAKDESFWQASRHDSLTAVEAKTYTNIDSLVNMKSFQRTMDWATALIAGYKRLGPNIEIGPLNTFYSFNPVEGFRLRFGGRTTTTFSKKYMLETYAAYGFKDEKWKYYLGGSYSLTDRSIFEFPVRSISASYQKDTNIPGQELQFVQEDNFLLSFKRGENDKWLYNETYSFNYLHEFENHFSYRVGFRNWRQSPAGSLQYLRPADAASGEAEPVGVQSLTTSEASLELRWAPNEQFFQGKLYRTPVANRYPVFTLRATAGIKDLFDSEYEYQKVALNVYKRFYMSQLGYSDVVTEGGYTFGQVPFPLLMIHRANQTYSYQLQSYNLMNFLEFVSDQYASVHIDHTFNGFIFNKIPLLKKTKLREFVTFKALYGKVRSENMPQGNPDLLRFPTFDDGRQATYTLENKPYMEASVGIGNIFNFFRIDLVKRLTYLDHPNVSDIGIRGRFKFDF</sequence>
<proteinExistence type="predicted"/>
<dbReference type="Gene3D" id="2.60.40.1120">
    <property type="entry name" value="Carboxypeptidase-like, regulatory domain"/>
    <property type="match status" value="1"/>
</dbReference>
<accession>A0A1X9YQQ9</accession>
<dbReference type="Proteomes" id="UP000266292">
    <property type="component" value="Chromosome"/>
</dbReference>
<evidence type="ECO:0000313" key="2">
    <source>
        <dbReference type="Proteomes" id="UP000266292"/>
    </source>
</evidence>
<evidence type="ECO:0000313" key="1">
    <source>
        <dbReference type="EMBL" id="ARS35210.1"/>
    </source>
</evidence>
<dbReference type="AlphaFoldDB" id="A0A1X9YQQ9"/>